<feature type="compositionally biased region" description="Pro residues" evidence="1">
    <location>
        <begin position="81"/>
        <end position="97"/>
    </location>
</feature>
<dbReference type="AlphaFoldDB" id="F9ZZ49"/>
<evidence type="ECO:0000256" key="1">
    <source>
        <dbReference type="SAM" id="MobiDB-lite"/>
    </source>
</evidence>
<keyword evidence="2" id="KW-0472">Membrane</keyword>
<dbReference type="Pfam" id="PF21784">
    <property type="entry name" value="Bflower"/>
    <property type="match status" value="1"/>
</dbReference>
<feature type="region of interest" description="Disordered" evidence="1">
    <location>
        <begin position="66"/>
        <end position="97"/>
    </location>
</feature>
<evidence type="ECO:0000313" key="5">
    <source>
        <dbReference type="Proteomes" id="UP000008888"/>
    </source>
</evidence>
<feature type="domain" description="4-fold beta flower" evidence="3">
    <location>
        <begin position="3"/>
        <end position="118"/>
    </location>
</feature>
<proteinExistence type="predicted"/>
<evidence type="ECO:0000259" key="3">
    <source>
        <dbReference type="Pfam" id="PF21784"/>
    </source>
</evidence>
<feature type="transmembrane region" description="Helical" evidence="2">
    <location>
        <begin position="27"/>
        <end position="47"/>
    </location>
</feature>
<dbReference type="InterPro" id="IPR048911">
    <property type="entry name" value="Bflower"/>
</dbReference>
<protein>
    <recommendedName>
        <fullName evidence="3">4-fold beta flower domain-containing protein</fullName>
    </recommendedName>
</protein>
<evidence type="ECO:0000256" key="2">
    <source>
        <dbReference type="SAM" id="Phobius"/>
    </source>
</evidence>
<evidence type="ECO:0000313" key="4">
    <source>
        <dbReference type="EMBL" id="AEG01075.1"/>
    </source>
</evidence>
<dbReference type="STRING" id="857087.Metme_2690"/>
<organism evidence="4 5">
    <name type="scientific">Methylomonas methanica (strain DSM 25384 / MC09)</name>
    <dbReference type="NCBI Taxonomy" id="857087"/>
    <lineage>
        <taxon>Bacteria</taxon>
        <taxon>Pseudomonadati</taxon>
        <taxon>Pseudomonadota</taxon>
        <taxon>Gammaproteobacteria</taxon>
        <taxon>Methylococcales</taxon>
        <taxon>Methylococcaceae</taxon>
        <taxon>Methylomonas</taxon>
    </lineage>
</organism>
<reference key="2">
    <citation type="submission" date="2011-05" db="EMBL/GenBank/DDBJ databases">
        <title>Complete genome sequence of the aerobic marine methanotroph Methylomonas methanica MC09.</title>
        <authorList>
            <person name="Boden R."/>
            <person name="Cunliffe M."/>
            <person name="Scanlan J."/>
            <person name="Moussard H."/>
            <person name="Kits K.D."/>
            <person name="Klotz M."/>
            <person name="Jetten M."/>
            <person name="Vuilleumier S."/>
            <person name="Han J."/>
            <person name="Peters L."/>
            <person name="Mikhailova N."/>
            <person name="Teshima H."/>
            <person name="Tapia R."/>
            <person name="Kyrpides N."/>
            <person name="Ivanova N."/>
            <person name="Pagani I."/>
            <person name="Cheng J.-F."/>
            <person name="Goodwin L."/>
            <person name="Han C."/>
            <person name="Hauser L."/>
            <person name="Land M."/>
            <person name="Lapidus A."/>
            <person name="Lucas S."/>
            <person name="Pitluck S."/>
            <person name="Woyke T."/>
            <person name="Stein L.Y."/>
            <person name="Murrell C."/>
        </authorList>
    </citation>
    <scope>NUCLEOTIDE SEQUENCE</scope>
    <source>
        <strain>MC09</strain>
    </source>
</reference>
<dbReference type="EMBL" id="CP002738">
    <property type="protein sequence ID" value="AEG01075.1"/>
    <property type="molecule type" value="Genomic_DNA"/>
</dbReference>
<dbReference type="HOGENOM" id="CLU_2022020_0_0_6"/>
<accession>F9ZZ49</accession>
<name>F9ZZ49_METMM</name>
<keyword evidence="5" id="KW-1185">Reference proteome</keyword>
<gene>
    <name evidence="4" type="ordered locus">Metme_2690</name>
</gene>
<keyword evidence="2" id="KW-1133">Transmembrane helix</keyword>
<reference evidence="4 5" key="1">
    <citation type="journal article" date="2011" name="J. Bacteriol.">
        <title>Complete Genome Sequence of the Aerobic Marine Methanotroph Methylomonas methanica MC09.</title>
        <authorList>
            <person name="Boden R."/>
            <person name="Cunliffe M."/>
            <person name="Scanlan J."/>
            <person name="Moussard H."/>
            <person name="Kits K.D."/>
            <person name="Klotz M.G."/>
            <person name="Jetten M.S."/>
            <person name="Vuilleumier S."/>
            <person name="Han J."/>
            <person name="Peters L."/>
            <person name="Mikhailova N."/>
            <person name="Teshima H."/>
            <person name="Tapia R."/>
            <person name="Kyrpides N."/>
            <person name="Ivanova N."/>
            <person name="Pagani I."/>
            <person name="Cheng J.F."/>
            <person name="Goodwin L."/>
            <person name="Han C."/>
            <person name="Hauser L."/>
            <person name="Land M.L."/>
            <person name="Lapidus A."/>
            <person name="Lucas S."/>
            <person name="Pitluck S."/>
            <person name="Woyke T."/>
            <person name="Stein L."/>
            <person name="Murrell J.C."/>
        </authorList>
    </citation>
    <scope>NUCLEOTIDE SEQUENCE [LARGE SCALE GENOMIC DNA]</scope>
    <source>
        <strain evidence="4 5">MC09</strain>
    </source>
</reference>
<dbReference type="KEGG" id="mmt:Metme_2690"/>
<reference evidence="5" key="3">
    <citation type="submission" date="2011-05" db="EMBL/GenBank/DDBJ databases">
        <title>Complete sequence of Methylomonas methanica MC09.</title>
        <authorList>
            <consortium name="US DOE Joint Genome Institute"/>
            <person name="Lucas S."/>
            <person name="Han J."/>
            <person name="Lapidus A."/>
            <person name="Cheng J.-F."/>
            <person name="Goodwin L."/>
            <person name="Pitluck S."/>
            <person name="Peters L."/>
            <person name="Mikhailova N."/>
            <person name="Teshima H."/>
            <person name="Han C."/>
            <person name="Tapia R."/>
            <person name="Land M."/>
            <person name="Hauser L."/>
            <person name="Kyrpides N."/>
            <person name="Ivanova N."/>
            <person name="Pagani I."/>
            <person name="Stein L."/>
            <person name="Woyke T."/>
        </authorList>
    </citation>
    <scope>NUCLEOTIDE SEQUENCE [LARGE SCALE GENOMIC DNA]</scope>
    <source>
        <strain evidence="5">MC09</strain>
    </source>
</reference>
<dbReference type="eggNOG" id="ENOG50336NM">
    <property type="taxonomic scope" value="Bacteria"/>
</dbReference>
<sequence length="130" mass="14640">MTPIYDKNVQLSAWFDGENIFDLNLNWVAFLSSGHIFAANTLIWLGAMRDGSLLDHNGHPVAWLEGASPRGALKPNKPMNPRKPIPPKRPLYPGLPLPPGQPLTPVGGWSRLEWNQWLKFEQHAQQETLI</sequence>
<keyword evidence="2" id="KW-0812">Transmembrane</keyword>
<dbReference type="Proteomes" id="UP000008888">
    <property type="component" value="Chromosome"/>
</dbReference>